<sequence length="137" mass="15984">MKKSLLYISLSVFMLSCSPMPMKKKVNVDDLYGTWFLQNDNQAELGFEKQKLHLTFSQEDNENKVSGFAGCNNFFGVFNSHQNNLKITQLGLTRMACPELDVEQDYIELLDKVNRFERSGENLYLYQDNLLLLHYKK</sequence>
<dbReference type="PANTHER" id="PTHR35535">
    <property type="entry name" value="HEAT SHOCK PROTEIN HSLJ"/>
    <property type="match status" value="1"/>
</dbReference>
<organism evidence="2 3">
    <name type="scientific">Candidatus Ornithobacterium hominis</name>
    <dbReference type="NCBI Taxonomy" id="2497989"/>
    <lineage>
        <taxon>Bacteria</taxon>
        <taxon>Pseudomonadati</taxon>
        <taxon>Bacteroidota</taxon>
        <taxon>Flavobacteriia</taxon>
        <taxon>Flavobacteriales</taxon>
        <taxon>Weeksellaceae</taxon>
        <taxon>Ornithobacterium</taxon>
    </lineage>
</organism>
<proteinExistence type="predicted"/>
<protein>
    <submittedName>
        <fullName evidence="2">Heat-inducible protein</fullName>
    </submittedName>
</protein>
<accession>A0A383U2Q1</accession>
<name>A0A383U2Q1_9FLAO</name>
<evidence type="ECO:0000313" key="2">
    <source>
        <dbReference type="EMBL" id="SZD74115.1"/>
    </source>
</evidence>
<dbReference type="InterPro" id="IPR038670">
    <property type="entry name" value="HslJ-like_sf"/>
</dbReference>
<dbReference type="OrthoDB" id="880459at2"/>
<keyword evidence="3" id="KW-1185">Reference proteome</keyword>
<dbReference type="Pfam" id="PF03724">
    <property type="entry name" value="META"/>
    <property type="match status" value="1"/>
</dbReference>
<evidence type="ECO:0000313" key="3">
    <source>
        <dbReference type="Proteomes" id="UP000262142"/>
    </source>
</evidence>
<dbReference type="PROSITE" id="PS51257">
    <property type="entry name" value="PROKAR_LIPOPROTEIN"/>
    <property type="match status" value="1"/>
</dbReference>
<dbReference type="PANTHER" id="PTHR35535:SF1">
    <property type="entry name" value="HEAT SHOCK PROTEIN HSLJ"/>
    <property type="match status" value="1"/>
</dbReference>
<dbReference type="Proteomes" id="UP000262142">
    <property type="component" value="Unassembled WGS sequence"/>
</dbReference>
<gene>
    <name evidence="2" type="ORF">SAMEA104719789_01573</name>
</gene>
<evidence type="ECO:0000259" key="1">
    <source>
        <dbReference type="Pfam" id="PF03724"/>
    </source>
</evidence>
<dbReference type="RefSeq" id="WP_119059744.1">
    <property type="nucleotide sequence ID" value="NZ_UNSC01000007.1"/>
</dbReference>
<dbReference type="EMBL" id="UNSC01000007">
    <property type="protein sequence ID" value="SZD74115.1"/>
    <property type="molecule type" value="Genomic_DNA"/>
</dbReference>
<dbReference type="InterPro" id="IPR053147">
    <property type="entry name" value="Hsp_HslJ-like"/>
</dbReference>
<reference evidence="2 3" key="1">
    <citation type="submission" date="2018-09" db="EMBL/GenBank/DDBJ databases">
        <authorList>
            <consortium name="Pathogen Informatics"/>
        </authorList>
    </citation>
    <scope>NUCLEOTIDE SEQUENCE [LARGE SCALE GENOMIC DNA]</scope>
    <source>
        <strain evidence="2 3">OH-22767</strain>
    </source>
</reference>
<dbReference type="InterPro" id="IPR005184">
    <property type="entry name" value="DUF306_Meta_HslJ"/>
</dbReference>
<dbReference type="Gene3D" id="2.40.128.270">
    <property type="match status" value="1"/>
</dbReference>
<dbReference type="AlphaFoldDB" id="A0A383U2Q1"/>
<feature type="domain" description="DUF306" evidence="1">
    <location>
        <begin position="33"/>
        <end position="128"/>
    </location>
</feature>